<dbReference type="Proteomes" id="UP000002037">
    <property type="component" value="Unassembled WGS sequence"/>
</dbReference>
<dbReference type="eggNOG" id="ENOG502T5Z6">
    <property type="taxonomic scope" value="Eukaryota"/>
</dbReference>
<dbReference type="EMBL" id="GG692397">
    <property type="protein sequence ID" value="EER33760.1"/>
    <property type="molecule type" value="Genomic_DNA"/>
</dbReference>
<dbReference type="GeneID" id="8297300"/>
<dbReference type="PANTHER" id="PTHR12866">
    <property type="entry name" value="UBIQUITIN-LIKE-CONJUGATING ENZYME ATG3"/>
    <property type="match status" value="1"/>
</dbReference>
<evidence type="ECO:0000256" key="2">
    <source>
        <dbReference type="ARBA" id="ARBA00022786"/>
    </source>
</evidence>
<evidence type="ECO:0000256" key="3">
    <source>
        <dbReference type="ARBA" id="ARBA00022927"/>
    </source>
</evidence>
<dbReference type="GO" id="GO:0015031">
    <property type="term" value="P:protein transport"/>
    <property type="evidence" value="ECO:0007669"/>
    <property type="project" value="UniProtKB-KW"/>
</dbReference>
<keyword evidence="1" id="KW-0813">Transport</keyword>
<keyword evidence="6" id="KW-1185">Reference proteome</keyword>
<keyword evidence="3" id="KW-0653">Protein transport</keyword>
<evidence type="ECO:0000256" key="1">
    <source>
        <dbReference type="ARBA" id="ARBA00022448"/>
    </source>
</evidence>
<evidence type="ECO:0000313" key="5">
    <source>
        <dbReference type="EMBL" id="EER33760.1"/>
    </source>
</evidence>
<dbReference type="GO" id="GO:0000407">
    <property type="term" value="C:phagophore assembly site"/>
    <property type="evidence" value="ECO:0007669"/>
    <property type="project" value="TreeGrafter"/>
</dbReference>
<name>C5M856_CANTT</name>
<dbReference type="InterPro" id="IPR007135">
    <property type="entry name" value="Atg3/Atg10"/>
</dbReference>
<dbReference type="HOGENOM" id="CLU_096164_0_0_1"/>
<protein>
    <submittedName>
        <fullName evidence="5">Uncharacterized protein</fullName>
    </submittedName>
</protein>
<dbReference type="GO" id="GO:0061723">
    <property type="term" value="P:glycophagy"/>
    <property type="evidence" value="ECO:0007669"/>
    <property type="project" value="TreeGrafter"/>
</dbReference>
<dbReference type="VEuPathDB" id="FungiDB:CTRG_02578"/>
<evidence type="ECO:0000256" key="4">
    <source>
        <dbReference type="ARBA" id="ARBA00023006"/>
    </source>
</evidence>
<sequence>MIIIWLSYRTISLGEKKEEEEPGNSLQRQVSMMITNQEFNDNIEEFVELVLENLQLLNSATELLIRNYYIKHLPFEKIYSFISFDLNTVRLNFTISYHDYYQVPVINCRLYENGKFIAGVESQTVLTISTNTSVELENHHLLEQPWLQIHPCETQHTIDEHLRDASQNKKCNHVIEYMCCWFGLYGLPSVFPQFSFRPSIYS</sequence>
<keyword evidence="2" id="KW-0833">Ubl conjugation pathway</keyword>
<dbReference type="GO" id="GO:0044804">
    <property type="term" value="P:nucleophagy"/>
    <property type="evidence" value="ECO:0007669"/>
    <property type="project" value="TreeGrafter"/>
</dbReference>
<organism evidence="5 6">
    <name type="scientific">Candida tropicalis (strain ATCC MYA-3404 / T1)</name>
    <name type="common">Yeast</name>
    <dbReference type="NCBI Taxonomy" id="294747"/>
    <lineage>
        <taxon>Eukaryota</taxon>
        <taxon>Fungi</taxon>
        <taxon>Dikarya</taxon>
        <taxon>Ascomycota</taxon>
        <taxon>Saccharomycotina</taxon>
        <taxon>Pichiomycetes</taxon>
        <taxon>Debaryomycetaceae</taxon>
        <taxon>Candida/Lodderomyces clade</taxon>
        <taxon>Candida</taxon>
    </lineage>
</organism>
<gene>
    <name evidence="5" type="ORF">CTRG_02578</name>
</gene>
<dbReference type="Pfam" id="PF03987">
    <property type="entry name" value="Autophagy_act_C"/>
    <property type="match status" value="1"/>
</dbReference>
<dbReference type="Gene3D" id="3.30.1460.50">
    <property type="match status" value="1"/>
</dbReference>
<keyword evidence="4" id="KW-0072">Autophagy</keyword>
<proteinExistence type="predicted"/>
<dbReference type="GO" id="GO:0019787">
    <property type="term" value="F:ubiquitin-like protein transferase activity"/>
    <property type="evidence" value="ECO:0007669"/>
    <property type="project" value="InterPro"/>
</dbReference>
<dbReference type="RefSeq" id="XP_002548281.1">
    <property type="nucleotide sequence ID" value="XM_002548235.1"/>
</dbReference>
<dbReference type="KEGG" id="ctp:CTRG_02578"/>
<dbReference type="OrthoDB" id="5949865at2759"/>
<dbReference type="AlphaFoldDB" id="C5M856"/>
<dbReference type="GO" id="GO:0000045">
    <property type="term" value="P:autophagosome assembly"/>
    <property type="evidence" value="ECO:0007669"/>
    <property type="project" value="TreeGrafter"/>
</dbReference>
<reference evidence="5 6" key="1">
    <citation type="journal article" date="2009" name="Nature">
        <title>Evolution of pathogenicity and sexual reproduction in eight Candida genomes.</title>
        <authorList>
            <person name="Butler G."/>
            <person name="Rasmussen M.D."/>
            <person name="Lin M.F."/>
            <person name="Santos M.A."/>
            <person name="Sakthikumar S."/>
            <person name="Munro C.A."/>
            <person name="Rheinbay E."/>
            <person name="Grabherr M."/>
            <person name="Forche A."/>
            <person name="Reedy J.L."/>
            <person name="Agrafioti I."/>
            <person name="Arnaud M.B."/>
            <person name="Bates S."/>
            <person name="Brown A.J."/>
            <person name="Brunke S."/>
            <person name="Costanzo M.C."/>
            <person name="Fitzpatrick D.A."/>
            <person name="de Groot P.W."/>
            <person name="Harris D."/>
            <person name="Hoyer L.L."/>
            <person name="Hube B."/>
            <person name="Klis F.M."/>
            <person name="Kodira C."/>
            <person name="Lennard N."/>
            <person name="Logue M.E."/>
            <person name="Martin R."/>
            <person name="Neiman A.M."/>
            <person name="Nikolaou E."/>
            <person name="Quail M.A."/>
            <person name="Quinn J."/>
            <person name="Santos M.C."/>
            <person name="Schmitzberger F.F."/>
            <person name="Sherlock G."/>
            <person name="Shah P."/>
            <person name="Silverstein K.A."/>
            <person name="Skrzypek M.S."/>
            <person name="Soll D."/>
            <person name="Staggs R."/>
            <person name="Stansfield I."/>
            <person name="Stumpf M.P."/>
            <person name="Sudbery P.E."/>
            <person name="Srikantha T."/>
            <person name="Zeng Q."/>
            <person name="Berman J."/>
            <person name="Berriman M."/>
            <person name="Heitman J."/>
            <person name="Gow N.A."/>
            <person name="Lorenz M.C."/>
            <person name="Birren B.W."/>
            <person name="Kellis M."/>
            <person name="Cuomo C.A."/>
        </authorList>
    </citation>
    <scope>NUCLEOTIDE SEQUENCE [LARGE SCALE GENOMIC DNA]</scope>
    <source>
        <strain evidence="6">ATCC MYA-3404 / T1</strain>
    </source>
</reference>
<evidence type="ECO:0000313" key="6">
    <source>
        <dbReference type="Proteomes" id="UP000002037"/>
    </source>
</evidence>
<accession>C5M856</accession>
<dbReference type="PANTHER" id="PTHR12866:SF5">
    <property type="entry name" value="AUTOPHAGY-RELATED 10, ISOFORM B"/>
    <property type="match status" value="1"/>
</dbReference>